<feature type="chain" id="PRO_5020281434" description="DUF4439 domain-containing protein" evidence="1">
    <location>
        <begin position="26"/>
        <end position="170"/>
    </location>
</feature>
<dbReference type="RefSeq" id="WP_135266114.1">
    <property type="nucleotide sequence ID" value="NZ_CP038436.1"/>
</dbReference>
<dbReference type="EMBL" id="CP038436">
    <property type="protein sequence ID" value="QBX54139.1"/>
    <property type="molecule type" value="Genomic_DNA"/>
</dbReference>
<keyword evidence="3" id="KW-1185">Reference proteome</keyword>
<accession>A0A4P7IAX0</accession>
<name>A0A4P7IAX0_9ACTN</name>
<feature type="signal peptide" evidence="1">
    <location>
        <begin position="1"/>
        <end position="25"/>
    </location>
</feature>
<protein>
    <recommendedName>
        <fullName evidence="4">DUF4439 domain-containing protein</fullName>
    </recommendedName>
</protein>
<dbReference type="PROSITE" id="PS51257">
    <property type="entry name" value="PROKAR_LIPOPROTEIN"/>
    <property type="match status" value="1"/>
</dbReference>
<organism evidence="2 3">
    <name type="scientific">Nocardioides seonyuensis</name>
    <dbReference type="NCBI Taxonomy" id="2518371"/>
    <lineage>
        <taxon>Bacteria</taxon>
        <taxon>Bacillati</taxon>
        <taxon>Actinomycetota</taxon>
        <taxon>Actinomycetes</taxon>
        <taxon>Propionibacteriales</taxon>
        <taxon>Nocardioidaceae</taxon>
        <taxon>Nocardioides</taxon>
    </lineage>
</organism>
<evidence type="ECO:0008006" key="4">
    <source>
        <dbReference type="Google" id="ProtNLM"/>
    </source>
</evidence>
<proteinExistence type="predicted"/>
<sequence length="170" mass="16950">MRAPLPLSRRTTITTVLLVPAGAAACDVGSPAEEPSTAPSTPPRDADSELVASVLAEVVRAESVIAAAAVAAPVLARPLELLATAHAAHRTLLAEAAPDAASDSPALADPPDGRAAALRAVRRSEATLQRTAIEACVDASSGDLARVLASLSASSSQHLAALDANAGRAS</sequence>
<keyword evidence="1" id="KW-0732">Signal</keyword>
<reference evidence="2 3" key="1">
    <citation type="submission" date="2019-03" db="EMBL/GenBank/DDBJ databases">
        <title>Three New Species of Nocardioides, Nocardioides euryhalodurans sp. nov., Nocardioides seonyuensis sp. nov. and Nocardioides eburneoflavus sp. nov. Iolated from Soil.</title>
        <authorList>
            <person name="Roh S.G."/>
            <person name="Lee C."/>
            <person name="Kim M.-K."/>
            <person name="Kim S.B."/>
        </authorList>
    </citation>
    <scope>NUCLEOTIDE SEQUENCE [LARGE SCALE GENOMIC DNA]</scope>
    <source>
        <strain evidence="2 3">MMS17-SY207-3</strain>
    </source>
</reference>
<gene>
    <name evidence="2" type="ORF">EXE58_00725</name>
</gene>
<evidence type="ECO:0000313" key="3">
    <source>
        <dbReference type="Proteomes" id="UP000294853"/>
    </source>
</evidence>
<dbReference type="Proteomes" id="UP000294853">
    <property type="component" value="Chromosome"/>
</dbReference>
<dbReference type="AlphaFoldDB" id="A0A4P7IAX0"/>
<dbReference type="KEGG" id="nsn:EXE58_00725"/>
<evidence type="ECO:0000313" key="2">
    <source>
        <dbReference type="EMBL" id="QBX54139.1"/>
    </source>
</evidence>
<evidence type="ECO:0000256" key="1">
    <source>
        <dbReference type="SAM" id="SignalP"/>
    </source>
</evidence>